<evidence type="ECO:0000256" key="1">
    <source>
        <dbReference type="ARBA" id="ARBA00022801"/>
    </source>
</evidence>
<dbReference type="Gene3D" id="3.40.50.1240">
    <property type="entry name" value="Phosphoglycerate mutase-like"/>
    <property type="match status" value="1"/>
</dbReference>
<organism evidence="3 4">
    <name type="scientific">Pisolithus microcarpus 441</name>
    <dbReference type="NCBI Taxonomy" id="765257"/>
    <lineage>
        <taxon>Eukaryota</taxon>
        <taxon>Fungi</taxon>
        <taxon>Dikarya</taxon>
        <taxon>Basidiomycota</taxon>
        <taxon>Agaricomycotina</taxon>
        <taxon>Agaricomycetes</taxon>
        <taxon>Agaricomycetidae</taxon>
        <taxon>Boletales</taxon>
        <taxon>Sclerodermatineae</taxon>
        <taxon>Pisolithaceae</taxon>
        <taxon>Pisolithus</taxon>
    </lineage>
</organism>
<dbReference type="EMBL" id="KN833689">
    <property type="protein sequence ID" value="KIK29504.1"/>
    <property type="molecule type" value="Genomic_DNA"/>
</dbReference>
<evidence type="ECO:0000256" key="2">
    <source>
        <dbReference type="SAM" id="MobiDB-lite"/>
    </source>
</evidence>
<dbReference type="SUPFAM" id="SSF53254">
    <property type="entry name" value="Phosphoglycerate mutase-like"/>
    <property type="match status" value="1"/>
</dbReference>
<keyword evidence="1" id="KW-0378">Hydrolase</keyword>
<keyword evidence="4" id="KW-1185">Reference proteome</keyword>
<dbReference type="Proteomes" id="UP000054018">
    <property type="component" value="Unassembled WGS sequence"/>
</dbReference>
<dbReference type="OrthoDB" id="6509975at2759"/>
<dbReference type="HOGENOM" id="CLU_020880_2_2_1"/>
<feature type="region of interest" description="Disordered" evidence="2">
    <location>
        <begin position="1"/>
        <end position="36"/>
    </location>
</feature>
<reference evidence="3 4" key="1">
    <citation type="submission" date="2014-04" db="EMBL/GenBank/DDBJ databases">
        <authorList>
            <consortium name="DOE Joint Genome Institute"/>
            <person name="Kuo A."/>
            <person name="Kohler A."/>
            <person name="Costa M.D."/>
            <person name="Nagy L.G."/>
            <person name="Floudas D."/>
            <person name="Copeland A."/>
            <person name="Barry K.W."/>
            <person name="Cichocki N."/>
            <person name="Veneault-Fourrey C."/>
            <person name="LaButti K."/>
            <person name="Lindquist E.A."/>
            <person name="Lipzen A."/>
            <person name="Lundell T."/>
            <person name="Morin E."/>
            <person name="Murat C."/>
            <person name="Sun H."/>
            <person name="Tunlid A."/>
            <person name="Henrissat B."/>
            <person name="Grigoriev I.V."/>
            <person name="Hibbett D.S."/>
            <person name="Martin F."/>
            <person name="Nordberg H.P."/>
            <person name="Cantor M.N."/>
            <person name="Hua S.X."/>
        </authorList>
    </citation>
    <scope>NUCLEOTIDE SEQUENCE [LARGE SCALE GENOMIC DNA]</scope>
    <source>
        <strain evidence="3 4">441</strain>
    </source>
</reference>
<dbReference type="PANTHER" id="PTHR20963">
    <property type="entry name" value="MULTIPLE INOSITOL POLYPHOSPHATE PHOSPHATASE-RELATED"/>
    <property type="match status" value="1"/>
</dbReference>
<dbReference type="GO" id="GO:0003993">
    <property type="term" value="F:acid phosphatase activity"/>
    <property type="evidence" value="ECO:0007669"/>
    <property type="project" value="TreeGrafter"/>
</dbReference>
<dbReference type="InterPro" id="IPR033379">
    <property type="entry name" value="Acid_Pase_AS"/>
</dbReference>
<dbReference type="InterPro" id="IPR029033">
    <property type="entry name" value="His_PPase_superfam"/>
</dbReference>
<sequence length="650" mass="71717">MEHDDDLEASVTEREGLLTSHKQRPSDARVTTVQNSSRGPRFTLTHLLSSFAGGVTLCFIAQLLMQRLKCPPPDMSGAIEKEDQANVLAPPFVGSTQVHNFPPPSPTNYYPDLFPTDVGYPGSTPTGAEPALILTAPSQPIQTGAAQLVLPPSLHEDFFEHKVGNVTRGSKERDFNLFRSWGNLSPWYSVPKGSFGVDEGPEPPQGCSVVGVHLLHRHGARYPTGSSSGPATLSSQLHESAAEWEATGSLTFLNDWTYKLGEEVLTPFGRQQLFDLGVSMRLKYGFLLENFTAANSVPVFRTESQDRMHASAINFALGFFGWPLDGKYEQVLMIEAGGFNNSLAPYDTCPNADAHGKADRSGPYVKEWMSLYLKDVKARLQAELLPSVKPDGEAGSGFTLTDRHVYSMQQMCAYETVALGYSKFCELFTEEEWEGFNYSMDLLFWYDSAFGSPVARIQGLGYIQELVSRLTHMPIEVHNSSTNATWHKKETWPLYDALYVDATHEVVVLNILTALNLTTLAETGPLPADHIPANRSFRASDLAPFATNVQFQLLRCPADIHLSPRDNSSSDPIHIRIVINDGPVPLHGIQPCPVSPHGLCPLEAFLEGQKQTIRDTDWSWGCFGNWTVPAGPEWETVGGQYPPKPPPERI</sequence>
<dbReference type="PROSITE" id="PS00616">
    <property type="entry name" value="HIS_ACID_PHOSPHAT_1"/>
    <property type="match status" value="1"/>
</dbReference>
<accession>A0A0C9ZUA6</accession>
<name>A0A0C9ZUA6_9AGAM</name>
<dbReference type="CDD" id="cd07061">
    <property type="entry name" value="HP_HAP_like"/>
    <property type="match status" value="1"/>
</dbReference>
<protein>
    <recommendedName>
        <fullName evidence="5">3-phytase</fullName>
    </recommendedName>
</protein>
<dbReference type="Pfam" id="PF00328">
    <property type="entry name" value="His_Phos_2"/>
    <property type="match status" value="1"/>
</dbReference>
<dbReference type="PANTHER" id="PTHR20963:SF42">
    <property type="entry name" value="PHOSPHOGLYCERATE MUTASE-LIKE PROTEIN"/>
    <property type="match status" value="1"/>
</dbReference>
<proteinExistence type="predicted"/>
<evidence type="ECO:0008006" key="5">
    <source>
        <dbReference type="Google" id="ProtNLM"/>
    </source>
</evidence>
<evidence type="ECO:0000313" key="4">
    <source>
        <dbReference type="Proteomes" id="UP000054018"/>
    </source>
</evidence>
<evidence type="ECO:0000313" key="3">
    <source>
        <dbReference type="EMBL" id="KIK29504.1"/>
    </source>
</evidence>
<dbReference type="STRING" id="765257.A0A0C9ZUA6"/>
<dbReference type="InterPro" id="IPR000560">
    <property type="entry name" value="His_Pase_clade-2"/>
</dbReference>
<gene>
    <name evidence="3" type="ORF">PISMIDRAFT_672197</name>
</gene>
<dbReference type="AlphaFoldDB" id="A0A0C9ZUA6"/>
<reference evidence="4" key="2">
    <citation type="submission" date="2015-01" db="EMBL/GenBank/DDBJ databases">
        <title>Evolutionary Origins and Diversification of the Mycorrhizal Mutualists.</title>
        <authorList>
            <consortium name="DOE Joint Genome Institute"/>
            <consortium name="Mycorrhizal Genomics Consortium"/>
            <person name="Kohler A."/>
            <person name="Kuo A."/>
            <person name="Nagy L.G."/>
            <person name="Floudas D."/>
            <person name="Copeland A."/>
            <person name="Barry K.W."/>
            <person name="Cichocki N."/>
            <person name="Veneault-Fourrey C."/>
            <person name="LaButti K."/>
            <person name="Lindquist E.A."/>
            <person name="Lipzen A."/>
            <person name="Lundell T."/>
            <person name="Morin E."/>
            <person name="Murat C."/>
            <person name="Riley R."/>
            <person name="Ohm R."/>
            <person name="Sun H."/>
            <person name="Tunlid A."/>
            <person name="Henrissat B."/>
            <person name="Grigoriev I.V."/>
            <person name="Hibbett D.S."/>
            <person name="Martin F."/>
        </authorList>
    </citation>
    <scope>NUCLEOTIDE SEQUENCE [LARGE SCALE GENOMIC DNA]</scope>
    <source>
        <strain evidence="4">441</strain>
    </source>
</reference>